<proteinExistence type="predicted"/>
<protein>
    <submittedName>
        <fullName evidence="1">Uncharacterized protein</fullName>
    </submittedName>
</protein>
<reference evidence="1 2" key="1">
    <citation type="journal article" date="2016" name="Nat. Commun.">
        <title>Thousands of microbial genomes shed light on interconnected biogeochemical processes in an aquifer system.</title>
        <authorList>
            <person name="Anantharaman K."/>
            <person name="Brown C.T."/>
            <person name="Hug L.A."/>
            <person name="Sharon I."/>
            <person name="Castelle C.J."/>
            <person name="Probst A.J."/>
            <person name="Thomas B.C."/>
            <person name="Singh A."/>
            <person name="Wilkins M.J."/>
            <person name="Karaoz U."/>
            <person name="Brodie E.L."/>
            <person name="Williams K.H."/>
            <person name="Hubbard S.S."/>
            <person name="Banfield J.F."/>
        </authorList>
    </citation>
    <scope>NUCLEOTIDE SEQUENCE [LARGE SCALE GENOMIC DNA]</scope>
</reference>
<accession>A0A1G2ARI4</accession>
<dbReference type="STRING" id="1798540.A3B74_01405"/>
<dbReference type="Proteomes" id="UP000177165">
    <property type="component" value="Unassembled WGS sequence"/>
</dbReference>
<gene>
    <name evidence="1" type="ORF">A3B74_01405</name>
</gene>
<dbReference type="AlphaFoldDB" id="A0A1G2ARI4"/>
<dbReference type="EMBL" id="MHKB01000010">
    <property type="protein sequence ID" value="OGY79106.1"/>
    <property type="molecule type" value="Genomic_DNA"/>
</dbReference>
<sequence length="65" mass="7306">MIIIKEEEDSRFRSTDTAQCAEKGESISSFALCIVTETVFGDSPLESNKKQNCTHSVFLFRIDSD</sequence>
<evidence type="ECO:0000313" key="1">
    <source>
        <dbReference type="EMBL" id="OGY79106.1"/>
    </source>
</evidence>
<comment type="caution">
    <text evidence="1">The sequence shown here is derived from an EMBL/GenBank/DDBJ whole genome shotgun (WGS) entry which is preliminary data.</text>
</comment>
<organism evidence="1 2">
    <name type="scientific">Candidatus Kerfeldbacteria bacterium RIFCSPHIGHO2_02_FULL_42_14</name>
    <dbReference type="NCBI Taxonomy" id="1798540"/>
    <lineage>
        <taxon>Bacteria</taxon>
        <taxon>Candidatus Kerfeldiibacteriota</taxon>
    </lineage>
</organism>
<evidence type="ECO:0000313" key="2">
    <source>
        <dbReference type="Proteomes" id="UP000177165"/>
    </source>
</evidence>
<name>A0A1G2ARI4_9BACT</name>